<protein>
    <submittedName>
        <fullName evidence="2">Uncharacterized protein</fullName>
    </submittedName>
</protein>
<proteinExistence type="predicted"/>
<keyword evidence="3" id="KW-1185">Reference proteome</keyword>
<dbReference type="EMBL" id="JAGTUF010000031">
    <property type="protein sequence ID" value="MBR9973756.1"/>
    <property type="molecule type" value="Genomic_DNA"/>
</dbReference>
<gene>
    <name evidence="2" type="ORF">KEC16_18675</name>
</gene>
<comment type="caution">
    <text evidence="2">The sequence shown here is derived from an EMBL/GenBank/DDBJ whole genome shotgun (WGS) entry which is preliminary data.</text>
</comment>
<sequence>MTTPEDPRAKFTRPLTRPGAGAPARNTLPARIEPQPQPHPDPPPEDNPANGGGLARLLDAVAKMLQPKPTAKETAEVAPVPRAEPAVFSVIVAAMNGDNPDGAASQQLYKALDLRQTLRVKPLPRPFLLENPQDPMQVTAIVTNTRHAVAEEDADLLVWGNVSKDGYSLRFAGANVADEEKPAVFSPQFRLELPLNLGEPQIHMLYAAVLAAADPSNEMQRAALRRLLPLAIEPLETLAAKPPMALSMGQQRSILLTYAHVSTACALAVPPSQADAWFDKAANAYLGAEKRLGRADPAWETGLIHKYLAASLTARAERIKEKALPYLELAVKHWRIAAENLTRGTLPQEWAATQTRLGVALHRLDLLTGDSDLLREALGCLQAALQVHTRVDAPNRWADIMNSIAQVLEVYGEQLKNPEVLQRAIDACHLVLEVRTRDRMPLAWASTLNTLGSALFLMDRHGGGVAHLDEAAKAFEDAHEVFKAHGSKGPAQVAARNLAHVHKLAEERKGRAVIDPDWR</sequence>
<evidence type="ECO:0000256" key="1">
    <source>
        <dbReference type="SAM" id="MobiDB-lite"/>
    </source>
</evidence>
<organism evidence="2 3">
    <name type="scientific">Magnetospirillum sulfuroxidans</name>
    <dbReference type="NCBI Taxonomy" id="611300"/>
    <lineage>
        <taxon>Bacteria</taxon>
        <taxon>Pseudomonadati</taxon>
        <taxon>Pseudomonadota</taxon>
        <taxon>Alphaproteobacteria</taxon>
        <taxon>Rhodospirillales</taxon>
        <taxon>Rhodospirillaceae</taxon>
        <taxon>Magnetospirillum</taxon>
    </lineage>
</organism>
<evidence type="ECO:0000313" key="2">
    <source>
        <dbReference type="EMBL" id="MBR9973756.1"/>
    </source>
</evidence>
<reference evidence="2 3" key="1">
    <citation type="submission" date="2021-04" db="EMBL/GenBank/DDBJ databases">
        <title>Magnetospirillum sulfuroxidans sp. nov., a facultative chemolithoautotrophic sulfur-oxidizing alphaproteobacterium isolated from freshwater sediment and proposals for Paramagetospirillum gen. nov., and Magnetospirillaceae fam. nov.</title>
        <authorList>
            <person name="Koziaeva V."/>
            <person name="Geelhoed J.S."/>
            <person name="Sorokin D.Y."/>
            <person name="Grouzdev D.S."/>
        </authorList>
    </citation>
    <scope>NUCLEOTIDE SEQUENCE [LARGE SCALE GENOMIC DNA]</scope>
    <source>
        <strain evidence="2 3">J10</strain>
    </source>
</reference>
<name>A0ABS5IHK8_9PROT</name>
<dbReference type="SUPFAM" id="SSF48452">
    <property type="entry name" value="TPR-like"/>
    <property type="match status" value="1"/>
</dbReference>
<dbReference type="Proteomes" id="UP000680714">
    <property type="component" value="Unassembled WGS sequence"/>
</dbReference>
<dbReference type="RefSeq" id="WP_211551787.1">
    <property type="nucleotide sequence ID" value="NZ_JAGTUF010000031.1"/>
</dbReference>
<evidence type="ECO:0000313" key="3">
    <source>
        <dbReference type="Proteomes" id="UP000680714"/>
    </source>
</evidence>
<accession>A0ABS5IHK8</accession>
<feature type="region of interest" description="Disordered" evidence="1">
    <location>
        <begin position="1"/>
        <end position="53"/>
    </location>
</feature>
<dbReference type="InterPro" id="IPR011990">
    <property type="entry name" value="TPR-like_helical_dom_sf"/>
</dbReference>
<dbReference type="Gene3D" id="1.25.40.10">
    <property type="entry name" value="Tetratricopeptide repeat domain"/>
    <property type="match status" value="1"/>
</dbReference>